<dbReference type="Gene3D" id="3.40.50.12780">
    <property type="entry name" value="N-terminal domain of ligase-like"/>
    <property type="match status" value="5"/>
</dbReference>
<keyword evidence="3" id="KW-0597">Phosphoprotein</keyword>
<dbReference type="FunFam" id="3.40.50.12780:FF:000014">
    <property type="entry name" value="Nonribosomal peptide synthetase 1"/>
    <property type="match status" value="5"/>
</dbReference>
<dbReference type="GO" id="GO:0016874">
    <property type="term" value="F:ligase activity"/>
    <property type="evidence" value="ECO:0007669"/>
    <property type="project" value="UniProtKB-KW"/>
</dbReference>
<evidence type="ECO:0000256" key="2">
    <source>
        <dbReference type="ARBA" id="ARBA00022450"/>
    </source>
</evidence>
<dbReference type="Gene3D" id="1.10.1200.10">
    <property type="entry name" value="ACP-like"/>
    <property type="match status" value="6"/>
</dbReference>
<feature type="domain" description="Carrier" evidence="7">
    <location>
        <begin position="4103"/>
        <end position="4180"/>
    </location>
</feature>
<dbReference type="OrthoDB" id="416786at2759"/>
<dbReference type="InterPro" id="IPR020806">
    <property type="entry name" value="PKS_PP-bd"/>
</dbReference>
<dbReference type="FunFam" id="3.30.559.30:FF:000005">
    <property type="entry name" value="Nonribosomal peptide synthase Pes1"/>
    <property type="match status" value="2"/>
</dbReference>
<dbReference type="FunFam" id="1.10.1200.10:FF:000005">
    <property type="entry name" value="Nonribosomal peptide synthetase 1"/>
    <property type="match status" value="3"/>
</dbReference>
<name>A0A5N7CEH1_PETAA</name>
<dbReference type="SMART" id="SM01294">
    <property type="entry name" value="PKS_PP_betabranch"/>
    <property type="match status" value="1"/>
</dbReference>
<evidence type="ECO:0000256" key="5">
    <source>
        <dbReference type="ARBA" id="ARBA00022737"/>
    </source>
</evidence>
<dbReference type="NCBIfam" id="NF003417">
    <property type="entry name" value="PRK04813.1"/>
    <property type="match status" value="5"/>
</dbReference>
<dbReference type="SUPFAM" id="SSF56801">
    <property type="entry name" value="Acetyl-CoA synthetase-like"/>
    <property type="match status" value="6"/>
</dbReference>
<gene>
    <name evidence="8" type="ORF">BDV23DRAFT_54358</name>
</gene>
<dbReference type="InterPro" id="IPR001242">
    <property type="entry name" value="Condensation_dom"/>
</dbReference>
<dbReference type="Gene3D" id="3.30.559.30">
    <property type="entry name" value="Nonribosomal peptide synthetase, condensation domain"/>
    <property type="match status" value="8"/>
</dbReference>
<dbReference type="PANTHER" id="PTHR45527">
    <property type="entry name" value="NONRIBOSOMAL PEPTIDE SYNTHETASE"/>
    <property type="match status" value="1"/>
</dbReference>
<dbReference type="GO" id="GO:0005737">
    <property type="term" value="C:cytoplasm"/>
    <property type="evidence" value="ECO:0007669"/>
    <property type="project" value="TreeGrafter"/>
</dbReference>
<comment type="similarity">
    <text evidence="6">Belongs to the NRP synthetase family.</text>
</comment>
<dbReference type="InterPro" id="IPR036736">
    <property type="entry name" value="ACP-like_sf"/>
</dbReference>
<feature type="domain" description="Carrier" evidence="7">
    <location>
        <begin position="1883"/>
        <end position="1959"/>
    </location>
</feature>
<dbReference type="InterPro" id="IPR020845">
    <property type="entry name" value="AMP-binding_CS"/>
</dbReference>
<dbReference type="InterPro" id="IPR023213">
    <property type="entry name" value="CAT-like_dom_sf"/>
</dbReference>
<dbReference type="SUPFAM" id="SSF52777">
    <property type="entry name" value="CoA-dependent acyltransferases"/>
    <property type="match status" value="15"/>
</dbReference>
<reference evidence="8" key="1">
    <citation type="submission" date="2019-04" db="EMBL/GenBank/DDBJ databases">
        <title>Friends and foes A comparative genomics studyof 23 Aspergillus species from section Flavi.</title>
        <authorList>
            <consortium name="DOE Joint Genome Institute"/>
            <person name="Kjaerbolling I."/>
            <person name="Vesth T."/>
            <person name="Frisvad J.C."/>
            <person name="Nybo J.L."/>
            <person name="Theobald S."/>
            <person name="Kildgaard S."/>
            <person name="Isbrandt T."/>
            <person name="Kuo A."/>
            <person name="Sato A."/>
            <person name="Lyhne E.K."/>
            <person name="Kogle M.E."/>
            <person name="Wiebenga A."/>
            <person name="Kun R.S."/>
            <person name="Lubbers R.J."/>
            <person name="Makela M.R."/>
            <person name="Barry K."/>
            <person name="Chovatia M."/>
            <person name="Clum A."/>
            <person name="Daum C."/>
            <person name="Haridas S."/>
            <person name="He G."/>
            <person name="LaButti K."/>
            <person name="Lipzen A."/>
            <person name="Mondo S."/>
            <person name="Riley R."/>
            <person name="Salamov A."/>
            <person name="Simmons B.A."/>
            <person name="Magnuson J.K."/>
            <person name="Henrissat B."/>
            <person name="Mortensen U.H."/>
            <person name="Larsen T.O."/>
            <person name="Devries R.P."/>
            <person name="Grigoriev I.V."/>
            <person name="Machida M."/>
            <person name="Baker S.E."/>
            <person name="Andersen M.R."/>
        </authorList>
    </citation>
    <scope>NUCLEOTIDE SEQUENCE [LARGE SCALE GENOMIC DNA]</scope>
    <source>
        <strain evidence="8">IBT 14317</strain>
    </source>
</reference>
<dbReference type="InterPro" id="IPR042099">
    <property type="entry name" value="ANL_N_sf"/>
</dbReference>
<accession>A0A5N7CEH1</accession>
<dbReference type="NCBIfam" id="TIGR01733">
    <property type="entry name" value="AA-adenyl-dom"/>
    <property type="match status" value="5"/>
</dbReference>
<dbReference type="Pfam" id="PF00668">
    <property type="entry name" value="Condensation"/>
    <property type="match status" value="7"/>
</dbReference>
<dbReference type="CDD" id="cd05918">
    <property type="entry name" value="A_NRPS_SidN3_like"/>
    <property type="match status" value="5"/>
</dbReference>
<dbReference type="PROSITE" id="PS00012">
    <property type="entry name" value="PHOSPHOPANTETHEINE"/>
    <property type="match status" value="4"/>
</dbReference>
<dbReference type="CDD" id="cd19542">
    <property type="entry name" value="CT_NRPS-like"/>
    <property type="match status" value="3"/>
</dbReference>
<keyword evidence="4" id="KW-0436">Ligase</keyword>
<dbReference type="GO" id="GO:0043041">
    <property type="term" value="P:amino acid activation for nonribosomal peptide biosynthetic process"/>
    <property type="evidence" value="ECO:0007669"/>
    <property type="project" value="TreeGrafter"/>
</dbReference>
<dbReference type="SMART" id="SM00823">
    <property type="entry name" value="PKS_PP"/>
    <property type="match status" value="6"/>
</dbReference>
<dbReference type="GO" id="GO:1904091">
    <property type="term" value="F:non-ribosomal peptide synthetase activity"/>
    <property type="evidence" value="ECO:0007669"/>
    <property type="project" value="UniProtKB-ARBA"/>
</dbReference>
<keyword evidence="5" id="KW-0677">Repeat</keyword>
<dbReference type="FunFam" id="3.30.559.30:FF:000002">
    <property type="entry name" value="Nonribosomal peptide synthase Pes1"/>
    <property type="match status" value="1"/>
</dbReference>
<dbReference type="PROSITE" id="PS00455">
    <property type="entry name" value="AMP_BINDING"/>
    <property type="match status" value="5"/>
</dbReference>
<dbReference type="Proteomes" id="UP000326877">
    <property type="component" value="Unassembled WGS sequence"/>
</dbReference>
<feature type="domain" description="Carrier" evidence="7">
    <location>
        <begin position="795"/>
        <end position="871"/>
    </location>
</feature>
<dbReference type="Pfam" id="PF00550">
    <property type="entry name" value="PP-binding"/>
    <property type="match status" value="6"/>
</dbReference>
<proteinExistence type="inferred from homology"/>
<dbReference type="PANTHER" id="PTHR45527:SF16">
    <property type="entry name" value="NONRIBOSOMAL PEPTIDE SYNTHASE ATNA-RELATED"/>
    <property type="match status" value="1"/>
</dbReference>
<dbReference type="InterPro" id="IPR045851">
    <property type="entry name" value="AMP-bd_C_sf"/>
</dbReference>
<dbReference type="Pfam" id="PF00501">
    <property type="entry name" value="AMP-binding"/>
    <property type="match status" value="5"/>
</dbReference>
<dbReference type="Gene3D" id="3.30.300.30">
    <property type="match status" value="6"/>
</dbReference>
<dbReference type="FunFam" id="3.30.559.10:FF:000017">
    <property type="entry name" value="Nonribosomal peptide synthase Pes1"/>
    <property type="match status" value="1"/>
</dbReference>
<dbReference type="CDD" id="cd19534">
    <property type="entry name" value="E_NRPS"/>
    <property type="match status" value="1"/>
</dbReference>
<feature type="domain" description="Carrier" evidence="7">
    <location>
        <begin position="6264"/>
        <end position="6340"/>
    </location>
</feature>
<feature type="domain" description="Carrier" evidence="7">
    <location>
        <begin position="2962"/>
        <end position="3038"/>
    </location>
</feature>
<evidence type="ECO:0000313" key="8">
    <source>
        <dbReference type="EMBL" id="KAE8392552.1"/>
    </source>
</evidence>
<evidence type="ECO:0000256" key="6">
    <source>
        <dbReference type="ARBA" id="ARBA00029454"/>
    </source>
</evidence>
<feature type="domain" description="Carrier" evidence="7">
    <location>
        <begin position="5182"/>
        <end position="5256"/>
    </location>
</feature>
<dbReference type="FunFam" id="3.30.300.30:FF:000015">
    <property type="entry name" value="Nonribosomal peptide synthase SidD"/>
    <property type="match status" value="6"/>
</dbReference>
<comment type="pathway">
    <text evidence="1">Secondary metabolite biosynthesis.</text>
</comment>
<keyword evidence="2" id="KW-0596">Phosphopantetheine</keyword>
<evidence type="ECO:0000256" key="1">
    <source>
        <dbReference type="ARBA" id="ARBA00005179"/>
    </source>
</evidence>
<dbReference type="InterPro" id="IPR010071">
    <property type="entry name" value="AA_adenyl_dom"/>
</dbReference>
<dbReference type="InterPro" id="IPR000873">
    <property type="entry name" value="AMP-dep_synth/lig_dom"/>
</dbReference>
<dbReference type="InterPro" id="IPR006162">
    <property type="entry name" value="Ppantetheine_attach_site"/>
</dbReference>
<evidence type="ECO:0000256" key="4">
    <source>
        <dbReference type="ARBA" id="ARBA00022598"/>
    </source>
</evidence>
<evidence type="ECO:0000256" key="3">
    <source>
        <dbReference type="ARBA" id="ARBA00022553"/>
    </source>
</evidence>
<dbReference type="FunFam" id="3.30.559.30:FF:000003">
    <property type="entry name" value="Nonribosomal peptide synthase SidD"/>
    <property type="match status" value="3"/>
</dbReference>
<dbReference type="GO" id="GO:0031177">
    <property type="term" value="F:phosphopantetheine binding"/>
    <property type="evidence" value="ECO:0007669"/>
    <property type="project" value="InterPro"/>
</dbReference>
<evidence type="ECO:0000259" key="7">
    <source>
        <dbReference type="PROSITE" id="PS50075"/>
    </source>
</evidence>
<dbReference type="EMBL" id="ML735236">
    <property type="protein sequence ID" value="KAE8392552.1"/>
    <property type="molecule type" value="Genomic_DNA"/>
</dbReference>
<dbReference type="GO" id="GO:0044550">
    <property type="term" value="P:secondary metabolite biosynthetic process"/>
    <property type="evidence" value="ECO:0007669"/>
    <property type="project" value="TreeGrafter"/>
</dbReference>
<organism evidence="8">
    <name type="scientific">Petromyces alliaceus</name>
    <name type="common">Aspergillus alliaceus</name>
    <dbReference type="NCBI Taxonomy" id="209559"/>
    <lineage>
        <taxon>Eukaryota</taxon>
        <taxon>Fungi</taxon>
        <taxon>Dikarya</taxon>
        <taxon>Ascomycota</taxon>
        <taxon>Pezizomycotina</taxon>
        <taxon>Eurotiomycetes</taxon>
        <taxon>Eurotiomycetidae</taxon>
        <taxon>Eurotiales</taxon>
        <taxon>Aspergillaceae</taxon>
        <taxon>Aspergillus</taxon>
        <taxon>Aspergillus subgen. Circumdati</taxon>
    </lineage>
</organism>
<dbReference type="SUPFAM" id="SSF47336">
    <property type="entry name" value="ACP-like"/>
    <property type="match status" value="6"/>
</dbReference>
<dbReference type="PROSITE" id="PS50075">
    <property type="entry name" value="CARRIER"/>
    <property type="match status" value="6"/>
</dbReference>
<dbReference type="CDD" id="cd19545">
    <property type="entry name" value="FUM14_C_NRPS-like"/>
    <property type="match status" value="3"/>
</dbReference>
<dbReference type="Gene3D" id="3.30.559.10">
    <property type="entry name" value="Chloramphenicol acetyltransferase-like domain"/>
    <property type="match status" value="7"/>
</dbReference>
<dbReference type="InterPro" id="IPR009081">
    <property type="entry name" value="PP-bd_ACP"/>
</dbReference>
<sequence length="6900" mass="760467">MGDAGDYTSVQALTARIPMGSKGSSSFFPNLTDGTLLGEEQTDRMIIPLDLGSVSQGKALTAFCVRHGLNVLSVLNVAWATVLSAYVGSETVGFLFVRFVAGVPHVGVYQTEIDGGKSVLQTLVDAEETLQASISTSALMTPTEFQEFAAREGGPAFNSVLMLYDRESPEREESGNNLAIHARYLQDQFAVDLQCPTSLITTPQARHCAATLSHVLGEIIKAPRTPLTEVSLMSQDGLHQLWQWNQKMPPVVSHCLHHLIDDRAAREPQAYAIDAPDGRMTYGELQRLTDRLAHHLVDRGVGPEVAVPLFFEKSKWAIVTMIAVIKAGGAIVNLDAKQPRLRSMGLMEQLRAPLVLTSLQYEPLWQGDYNVLSVCQDSVMALPAQEAAPAVAVTPRNVLYIIFTSGSTGAPKGCVVEHESFLTAATQHVKVGEITSNSRILQMTPYTFDVCMLEIFTTLTTGACVCFPSDEQAQYGIAHVINTLRITWTFMTPSVVRLIDPVDVPTLKTLALGGETLSQIDVTTWADKLHLINGYGPSECSVAATINPHLATTADPANIGRGYGAVCWVVHPDDHNRLVPIGAVGELVIQGPIVARGYLHEPVKTAAVFLDEAPDFLQNMTSQPPPFRLYKTGDLVRNNSDGSISFIGRKDRQVKLRGQRLELGEIEQRLSMDSMVRHAFVLLPKAGPCKGSLVAVLSLHAFPHNGPRDANVHELPADHKSHARTLLPDICARLAAQLPGYMMPTFWAVLATLPFTTSGKVNGVVMTQWVRDMSKDTYNEIAGIVEDEQETSETALSSEVELLLQKIWAEELGIEVSQLKHNRAFIALGGDSITAMKIVARCRQEQMILSVSDVVRAKSLIDLASKTVCSSKVSVEDTIVVPPGSTPVGRIAAIDDAFLSKAGLPSKEEVEDIYGCSPVQDGILLSQVKFPGTYEIRRVLHVLSNCDATTTVMGLQRSWQGVIDRHQSLRTIFVDAGGSFQQVVLKNVTACIYCCEYTGSGDEAEVTRFLKTLPSPTYGPSDPQHRLTVCLTGGDNIYMMVELSHAIIDGGSTEVVLREMSLAFDGKSPTESASLYSDYIQYISTQKHSQSDSMDYWTRYLDGVQPTIVPMYPQNGNHSRHIQSITVPFTGVKDLFNFSEAHGVTIANVLQTAWALVLRDYTGSDDVCFGYVASGRDVPVQGIEHAVGAFINMLVCRVRLDQHEAALNAIETVQNDYFSALAHQHCSLAQIQHGLNLSGMPLFNTIVSLQKATSAPLCGESLSFRALEEDDPTDFDITVAIDVSNEDVQISIGYWSSLLTQGDAINLANTFSTAISRVVDHARVKLTDIDLFDEKDRAQIFEWNKVEPVGESGCVHEYFYEQVSKQPDAQAVCAWDGEYTYSQLDLLSEKLAHHLAQLGAGPEVLIPHCFEKSKLATVTMLAIMKSGSAGVGLSSAHPISRIQDILDGCQARIAVVAAQHAKLLEGLVQHVVVVDEAFLEYLPAPTHSASLPKTQPSNPAFISFTSGSTGKPKGIILEHRSLITSIQAHGSEWGVNAGSRVLQFSAYAFDASVSDTFTTLIRGGTVCIPSEKDRVDDLAGAINRLGANWAFLTPRVLSLLSPQSVPTLKTVVLGGEAISREDISPWVDALELRIVYGPTECTIYSMGTDPLTRDSDPAGLGHAVGTRLWVTDPENTDKLLPVGCIGELVIEGPLVTRGYLNEPEKTKAAFFEDPAWSPMVEKERPCRFYKTNDLVRYYPDGQLRFIGRKDTQIKVRGQRVELGEIEHAILENLPGATHVTVDSVTLPPQTLVAFLKMKEHMPIGGNGPFALLSAEFRAELRALEKVLTETLPTYMIPSLFIPISQIPMTISGKVDRIILRGAVFGLSREQMEMYALADQDKAAPQTKLEEQLQVSWATVLGKELSAVGRNDNFFRLGGDSIVAMKLVVAAREVGLLLTVADIFRYPDLSEMAKHVELAKVDYHENFYEPFAMLHRVTDAMELLEVAAGHCSIARSDIQDLYPCTPLQEGVFMMSTTHAGAYIAQSAFRLPDGFDIQRFKNAWQLLVDTHSILRTRIVIIDTTSYQIVLTEEAAKLEWQEESSLEEYLKRDQVTPMAIGTPLTRYAIVEDGECSIFVWTAHHAVYDGWTVPLLFEQLEQIYRDDAKPCGVTPYSKFVEYIQDTEPEASQEFWRSMAPQVPPSSFPRLPSETYRPRAKKACSRNVEVTLVHESNFTMAILLRAAWAIVMARYTDSEDIVYGLTLSGRDALVPHIERIAGPTITTVPMNVHLNPDMPLQSFLESQQEQNIEMMNFQHVGLRNIRSISPQVSAATDFTNLFVVQPRTGDKQLFAEFQSVPTDMTRFDPYALIVECNLGDGHINLEARVDDDILPVALTERLLGHFEHVLRQITRPSTDAKLGDISLCSKDDEKQIWEWNSAVPTATNECVHDIISQQAVLNPGNMAIEAWDGNLTYHELDELSSRLACYLSTKYSVKPETLLPLCFDKSVWTVVTMVAVIKAGGACVMLNPDHPVTRLQALIEDTGSHVVLSSPEHKHIFSSVSASVVTVTLSFIQKLPPVSASQVALLHVLPNNPVFMIFTSGSTGKPKGIIVQHNSVCTVATQHGESLGFGGPGSRVLQFASFTFDVSMGEIFITLMKGGTLCIPTEHDRVNNLAGVINSMRVTWTFMTPTVAALLDPKEVPHLQTLVLGGEAVSQSLVDRWVSHVNMIDSYGPAECTIWASHANPGDKVSPANIGQGIGCRFWVVESSDHDRLAPVGCVGELLIEGPNVSRGYLNEAEKTRAAFVESPAWMHGKEIPQYKFYRTGDLVRYNTDGSLNIVGRKDSQVKFHGQRVELGEIEFHLRACKAVEAGMVTLPKSGLFKGKLVAVVALEQLRPLALEGDRVELILDDLKSTAQPLIMQIQEELAGLLPGYMVPSTWIVLDSIPLTASRKINRMPITRWVTSVSKDNYRKIVDIASSSLDLPATAVEKQLAEVWSHVLNIPVESIGLNRSFMSLGGDSITAMQVVSRCRAIDLQLSVQDILLPKSLAAVVSCTKSSTGSATTREELYDTPFSLSPIQNVYFNDVVRSMGGMHTQHHYNQSVLLRLARPVPTAAVMSAIERIVTRNSMLRAKFIKVDDGGWSQIVQSKPNGSYKIGFHSSAGRREMLDIINSSQHSIDIENGPVFVVDHFDLCEEKRGEASLDSQPSQLLSLIAHHLVVDAVSWHVIVGQLETLLSTEESSSHASIPFHSWIQEQCKFGEQLVPRSVLPNAIPAANLQYWGMQQLPTWENVEEARFIIDENITSLLLGAANTALRTEPIDILLAAIQQSFTQTFTDRTAPAIFSEGHGREPMDRSIDLSETVGWFTTFYPVHRRVRRDERIKEAVKRTKDARRAFKDHGFSYFSCRHYSTEGRKVFGDHRAMEICFNYFGQAQQLERGDALFKQEPLRAGEAIHNIGESMGRLAVFDITAAVSFGRLVISFFFNHDMNRRDQVHHWITRCEQAIQAAVDDLVPSSVEHTLSDFPLMRISYLDLSTFTNTILPAMGISPDNIEDMYPCSPIQEGILLSQARQPGTYEVRQLFEVVPRSDVGAVDVLYLLKAWQRTVDRHPILRTVFINSLCGDGVYDQLVLRSHQATVEHLTCAGTDVVPFVQSQQPPDYTKPVPAHRLIICEGPSSVYCQLEVSHALIDGTSLALLIRDFISAYEGTLPAGSGPLYSNYIRYLSTLSTSSSLNYWTDRLADVKPCKFPNLRTANGDSGSEIETFRSLVTTIDRDGKLQRFCESQNITMSNLFQAAWGLVLQAYTCNKDICFGYMASGRDVPLDGIYDAVGPFINLLICRLSLADDVSVSKLLKDIQSDYMNSLPHQQISLASIQHELDNKDIAMFNTLLSLQRQPSQGPPSQVDFKVVDQADPTEYDINISITTGDEPGVEIHMTYLKAILSDTQADDLMDAFTNVLMVLADDPDVPLSKLDVIPQSCREELERTKTLSRTLNGHAFDLASIEQKVTLALPFMGHAIVEVIDLYQQGGNQSMAVFYAKGKYTTESEACLMPVTDGDRAQFTQLKETLRQHLPEPLIPTLFFPVSGLPFIAGHKTDRMALQTLVCDLNEQELQQYRLVNAKECVTLTASERIVLELWADALAISDSSNVTPSDSFFRLGGDSIGAMRLVAAARNHGLALTINSIFQQPTLSGMAKDLRLLDQSEDRQLEPFSLLPQELSPDQLTSEAATQCVVPHDVIEDVYPCTPLQEGLMVLNRQNAASYVIQEVFALPDTLDILRFKEAWEQVAERSTILRTRIISTSDGSFQVLLKHIIIWESGDDLDVYLQKDSSRPMNYGQPLARYAIISTPAQTYFVWTAHHSIYDGMTLPILVKQVSAQYRNEFAFPEVPYNRFISYIQGISPASATEFWNAQFAEPSLTYPVLHDHNYQPNPDQVITHSLNLSRAPSDITLSTVLRAAWAVILAGLTESERVTFGITLSGRTAALAGINQVLGPTIGTVPVCIRVNEDQSPLDFLQTVQQHFLEMVPFEHTGLQNIRLMSENARDAVKFQNLLLIHPGSSSIAGPDFLGLTRVPCTGTEADHPYLLTMECDLLDDRIDIKARFDSSVVSIEEINGIIKSYTRAIRSLSAVQETRGEDHTDTLEQMGMISEDDLQQILAWNQNHPEIIESCVHDKFEEQVRMRPDAPAISSYDVELTYSQLNTLADKLAYQLKVRGVKAEMIIPLCFNKCSWTIIAMLAVMKAGGVCCMLNPEHPRSRIQLLLYDLSAQLVVCDPASSEMLSSLLPASGVLPIDGGYLESLPSPTEPIGAIAEPSNAVFIIYTSGSTGKPKGSIMEHRSLVTGLFAHLKEMALGPGTRTFQFASYTFDVCLDEIIGTLMLGGCVCVPSEAERMNALADAMARYRVSWTELTPTVASLLLPSSIPTLTTLVLSGEALTKEVVNIWASSVQIINSYGPSECCVCTTCNVDTSTIRDPSNIGRGLGCSLWIVDPDNVDRLLPIGSTGELLIEGPIVARGYLNEPEKTAAAFISAPSWWRPHDQGTGRMYRSGDLVRYNRDGTIKYIGRKDTQVKLHGQRIEMGEIEHRIKNALDDASHQVAVEVLTPKSRGSLKILTAFVCASEPVPGNVDSLLTPLSHSLQKGFQTLYSRLREVLPKHMVPQLFIPISYMPLSPSRKLDRKALREVGNNLSPEVLASYALAQVEKKEPSTETQKALARLWARVLGTDTIGVDDNFFHLGGDSIAAMKVVATATKAGLSLSVADVTRYPTLSEMADNIDRSSKILEIYNAPPEPFSLVHPDKVDNLVRQATAQCAVGADAIEDIYPCTPSQEALMALTARDEAAYVSRAVYHIPVDINLEKYKQAWETLAQRQPIMRTRVIYTDDSQSFQVVIAEPLTWRSEETVEGYLKADRLSPMVHGQHLMRFAIVHGDPKDPRSSLVYTAHHAVYDGWSEASMFEQVEIIYREGFSALPPVIPYSGFIRHLANTDREASEAFWRSQLDGDLPAQFPITAPSPMPPRPNQSRSLMIRIPQRNTFTFTTPTVLKSAWSLLLSRYTASDDVVFGHVLSGRTIPLSGVTDMMGPTIATVPIRIRLDRTQTIGELMGGIQQQALDMTPYEQFGLQNIRRVLPNASPIADLGHLFLIQPTLARSEHDLGLEAVSSVDYDFDTYPLLVECQIAESELYICVKYDDAIIPEQRMGWLLQHYENLVHQLFQLPLKTPMTDVTMAGQTDMNQLLDWMGPPIGPVNACVHDLFTIQSRFHPQHQAVDGWDGSLTYQELDHLSSQFSDVLVSLGATTGCTVGLCFDKSRWAIVSLLAVLKAGGACVNLNPKHPVSRLAEIALDTGIQHVFAAPQYADLATAIGSNHVLIADTIMASQLPATTVDPSLPRTTVDPSSPAYLALTSGSTGKPKSVVIDHRAICTSIKNHGPALKITSSSRVLQFAAYSFDISYAEIFTTLLTGGTVCVISEHDRMNDLPAAINRVCANWACLTPTVASLLCPTDVPRLKTLVLSGECPTEGNLKAWAGNIDTLLNAYGPSEASVWCSTSTFSNPDDSFSNIGFPVGCRLWVTEPDDVNKLTPLGCMGELLIEGPILSQGYLGDPRASAMAFIDKPHWMQHAYPTDGFTQVYRTGDLAKFNVDGSIEYLGRRDTQIKMYGQRIDPREVEHHIRPHIPSLYDVVVESAMVSSRTRKMLVAYFYNESIQAQDVEINKLADSLTADLQRALTTVQSKLRTTLPGYMMPSLFIPLRAMPTNSSGKVDRSVLSRMVDSLSDTQLQTYSLATAIKRPLSTEMELALGNLWAQVLGSDSLSIGADDSFFAVGGDSIVAMKLVSLARTSNIAMSVADVFNYPVLADIAALAAANALFTPGDGSPRLSPSKGPLSCDPVLLNAIALKVGVEKDNIEEICPTTSFQDIALVGAMTRTRWMLNYFYFDSPEAADVERLRQSCFDLVRQFSILRTVFTQHDSRFWQVVLEHLDPIFLIIPTDNIQSTTQRLYKEGMVGDLLIEEPFVQFVLVKQRRGLAHRLIMRISHAQYDGVSLPTLWDALQRACDGQIVSPSPSFSTFTSQCPGSDSPAAINHWRNLLAGSTMTSFVGRHKPSLRDVSDEVVAVRRQVPNTPLTGKGITFATLIKSAWALVLARMAAQPDVVFGHTISGRNLEIEGVDQIVGPCLNVVPVRARFQDDWTVMDLLRTIQNQQVANIPFESLGFRSIVEHCTDWPRWMHFSSVVQHQNIEPDRGMVMGNCPYEPGFMGSELDLMDVSILSTPAGEYVDIDLLTSMSVMSASQAEDLLDRLCTAICSLSSSPSTAALPSLEDLQAGPPMLPMTIDFSVSVPVSIVRHADPSELRAAVYQAWRSTLPSMEKSIVPTTECYFAAGGDLVGLAQVLVLLREHTSQLRLEELVQNSSMEQMVDLLLTYSPLAT</sequence>
<protein>
    <recommendedName>
        <fullName evidence="7">Carrier domain-containing protein</fullName>
    </recommendedName>
</protein>